<evidence type="ECO:0000256" key="6">
    <source>
        <dbReference type="ARBA" id="ARBA00023136"/>
    </source>
</evidence>
<evidence type="ECO:0000256" key="2">
    <source>
        <dbReference type="ARBA" id="ARBA00022448"/>
    </source>
</evidence>
<feature type="transmembrane region" description="Helical" evidence="7">
    <location>
        <begin position="64"/>
        <end position="87"/>
    </location>
</feature>
<comment type="similarity">
    <text evidence="7">Belongs to the binding-protein-dependent transport system permease family.</text>
</comment>
<evidence type="ECO:0000259" key="8">
    <source>
        <dbReference type="PROSITE" id="PS50928"/>
    </source>
</evidence>
<organism evidence="9 10">
    <name type="scientific">Gracilibacillus salinarum</name>
    <dbReference type="NCBI Taxonomy" id="2932255"/>
    <lineage>
        <taxon>Bacteria</taxon>
        <taxon>Bacillati</taxon>
        <taxon>Bacillota</taxon>
        <taxon>Bacilli</taxon>
        <taxon>Bacillales</taxon>
        <taxon>Bacillaceae</taxon>
        <taxon>Gracilibacillus</taxon>
    </lineage>
</organism>
<dbReference type="InterPro" id="IPR035906">
    <property type="entry name" value="MetI-like_sf"/>
</dbReference>
<evidence type="ECO:0000256" key="5">
    <source>
        <dbReference type="ARBA" id="ARBA00022989"/>
    </source>
</evidence>
<evidence type="ECO:0000256" key="1">
    <source>
        <dbReference type="ARBA" id="ARBA00004651"/>
    </source>
</evidence>
<reference evidence="9 10" key="1">
    <citation type="submission" date="2022-04" db="EMBL/GenBank/DDBJ databases">
        <title>Gracilibacillus sp. isolated from saltern.</title>
        <authorList>
            <person name="Won M."/>
            <person name="Lee C.-M."/>
            <person name="Woen H.-Y."/>
            <person name="Kwon S.-W."/>
        </authorList>
    </citation>
    <scope>NUCLEOTIDE SEQUENCE [LARGE SCALE GENOMIC DNA]</scope>
    <source>
        <strain evidence="9 10">SSPM10-3</strain>
    </source>
</reference>
<feature type="transmembrane region" description="Helical" evidence="7">
    <location>
        <begin position="236"/>
        <end position="258"/>
    </location>
</feature>
<dbReference type="EMBL" id="CP095071">
    <property type="protein sequence ID" value="UOQ87430.1"/>
    <property type="molecule type" value="Genomic_DNA"/>
</dbReference>
<feature type="transmembrane region" description="Helical" evidence="7">
    <location>
        <begin position="5"/>
        <end position="26"/>
    </location>
</feature>
<feature type="transmembrane region" description="Helical" evidence="7">
    <location>
        <begin position="99"/>
        <end position="123"/>
    </location>
</feature>
<feature type="domain" description="ABC transmembrane type-1" evidence="8">
    <location>
        <begin position="64"/>
        <end position="253"/>
    </location>
</feature>
<keyword evidence="10" id="KW-1185">Reference proteome</keyword>
<dbReference type="CDD" id="cd06261">
    <property type="entry name" value="TM_PBP2"/>
    <property type="match status" value="1"/>
</dbReference>
<gene>
    <name evidence="9" type="ORF">MUN87_05295</name>
</gene>
<dbReference type="PANTHER" id="PTHR43744:SF12">
    <property type="entry name" value="ABC TRANSPORTER PERMEASE PROTEIN MG189-RELATED"/>
    <property type="match status" value="1"/>
</dbReference>
<dbReference type="RefSeq" id="WP_244747891.1">
    <property type="nucleotide sequence ID" value="NZ_CP095071.1"/>
</dbReference>
<dbReference type="InterPro" id="IPR000515">
    <property type="entry name" value="MetI-like"/>
</dbReference>
<dbReference type="SUPFAM" id="SSF161098">
    <property type="entry name" value="MetI-like"/>
    <property type="match status" value="1"/>
</dbReference>
<dbReference type="PROSITE" id="PS50928">
    <property type="entry name" value="ABC_TM1"/>
    <property type="match status" value="1"/>
</dbReference>
<evidence type="ECO:0000313" key="9">
    <source>
        <dbReference type="EMBL" id="UOQ87430.1"/>
    </source>
</evidence>
<dbReference type="PANTHER" id="PTHR43744">
    <property type="entry name" value="ABC TRANSPORTER PERMEASE PROTEIN MG189-RELATED-RELATED"/>
    <property type="match status" value="1"/>
</dbReference>
<evidence type="ECO:0000256" key="7">
    <source>
        <dbReference type="RuleBase" id="RU363032"/>
    </source>
</evidence>
<protein>
    <submittedName>
        <fullName evidence="9">Carbohydrate ABC transporter permease</fullName>
    </submittedName>
</protein>
<keyword evidence="3" id="KW-1003">Cell membrane</keyword>
<accession>A0ABY4GSS2</accession>
<evidence type="ECO:0000256" key="4">
    <source>
        <dbReference type="ARBA" id="ARBA00022692"/>
    </source>
</evidence>
<dbReference type="Gene3D" id="1.10.3720.10">
    <property type="entry name" value="MetI-like"/>
    <property type="match status" value="1"/>
</dbReference>
<evidence type="ECO:0000256" key="3">
    <source>
        <dbReference type="ARBA" id="ARBA00022475"/>
    </source>
</evidence>
<proteinExistence type="inferred from homology"/>
<comment type="subcellular location">
    <subcellularLocation>
        <location evidence="1 7">Cell membrane</location>
        <topology evidence="1 7">Multi-pass membrane protein</topology>
    </subcellularLocation>
</comment>
<keyword evidence="2 7" id="KW-0813">Transport</keyword>
<dbReference type="Pfam" id="PF00528">
    <property type="entry name" value="BPD_transp_1"/>
    <property type="match status" value="1"/>
</dbReference>
<keyword evidence="4 7" id="KW-0812">Transmembrane</keyword>
<evidence type="ECO:0000313" key="10">
    <source>
        <dbReference type="Proteomes" id="UP000831537"/>
    </source>
</evidence>
<keyword evidence="5 7" id="KW-1133">Transmembrane helix</keyword>
<feature type="transmembrane region" description="Helical" evidence="7">
    <location>
        <begin position="135"/>
        <end position="153"/>
    </location>
</feature>
<keyword evidence="6 7" id="KW-0472">Membrane</keyword>
<name>A0ABY4GSS2_9BACI</name>
<sequence>MEKTIVITIMTVGGLLVSLPFIWMVLSSFKTEQEVLSIPPTLFPQDPTMEHFVNLFQNLNFDVYLLNTLIIVACSMIGLFLNTMAGYGFGKFQFKGKETWFVVVLITMMLPGQVTMIPTYLLLNEMGLTNTMTGIVLPGLIAAFNIFLIRQFMVTIPDDLIEAARLDGAGEFYIFTRIIIPLSMPILAVQVILTFIGAWNSFLWPLIVANDEALYTLSVGLALLKDQNVTNYGLQMAGSTFMVLPILIIFIIFQKYIIEGFNVSGIK</sequence>
<dbReference type="Proteomes" id="UP000831537">
    <property type="component" value="Chromosome"/>
</dbReference>